<protein>
    <submittedName>
        <fullName evidence="2">Antibiotic biosynthesis monooxygenase</fullName>
    </submittedName>
</protein>
<dbReference type="GO" id="GO:0004497">
    <property type="term" value="F:monooxygenase activity"/>
    <property type="evidence" value="ECO:0007669"/>
    <property type="project" value="UniProtKB-KW"/>
</dbReference>
<dbReference type="OrthoDB" id="2352283at2"/>
<dbReference type="Gene3D" id="3.30.70.100">
    <property type="match status" value="1"/>
</dbReference>
<evidence type="ECO:0000313" key="3">
    <source>
        <dbReference type="Proteomes" id="UP000234950"/>
    </source>
</evidence>
<keyword evidence="2" id="KW-0503">Monooxygenase</keyword>
<dbReference type="InterPro" id="IPR007138">
    <property type="entry name" value="ABM_dom"/>
</dbReference>
<dbReference type="InterPro" id="IPR050404">
    <property type="entry name" value="Heme-degrading_MO"/>
</dbReference>
<keyword evidence="2" id="KW-0560">Oxidoreductase</keyword>
<gene>
    <name evidence="2" type="ORF">CVD27_17570</name>
</gene>
<dbReference type="PANTHER" id="PTHR34474:SF2">
    <property type="entry name" value="SIGNAL TRANSDUCTION PROTEIN TRAP"/>
    <property type="match status" value="1"/>
</dbReference>
<dbReference type="EMBL" id="PGVE01000064">
    <property type="protein sequence ID" value="PLS02990.1"/>
    <property type="molecule type" value="Genomic_DNA"/>
</dbReference>
<dbReference type="Pfam" id="PF03992">
    <property type="entry name" value="ABM"/>
    <property type="match status" value="1"/>
</dbReference>
<organism evidence="2 3">
    <name type="scientific">Neobacillus cucumis</name>
    <dbReference type="NCBI Taxonomy" id="1740721"/>
    <lineage>
        <taxon>Bacteria</taxon>
        <taxon>Bacillati</taxon>
        <taxon>Bacillota</taxon>
        <taxon>Bacilli</taxon>
        <taxon>Bacillales</taxon>
        <taxon>Bacillaceae</taxon>
        <taxon>Neobacillus</taxon>
    </lineage>
</organism>
<dbReference type="PANTHER" id="PTHR34474">
    <property type="entry name" value="SIGNAL TRANSDUCTION PROTEIN TRAP"/>
    <property type="match status" value="1"/>
</dbReference>
<accession>A0A2N5HBV7</accession>
<dbReference type="PROSITE" id="PS51725">
    <property type="entry name" value="ABM"/>
    <property type="match status" value="1"/>
</dbReference>
<dbReference type="Proteomes" id="UP000234950">
    <property type="component" value="Unassembled WGS sequence"/>
</dbReference>
<feature type="domain" description="ABM" evidence="1">
    <location>
        <begin position="66"/>
        <end position="158"/>
    </location>
</feature>
<dbReference type="RefSeq" id="WP_101649186.1">
    <property type="nucleotide sequence ID" value="NZ_PGVE01000064.1"/>
</dbReference>
<sequence>MNVYIATGTLDFLKKIEKKYANEQMLAMLNENGAILLHETNGQTVFNEPRRFEVLESYGLLKKEGFVVMNNISVTNEGRPLFEHQFKQIAGTVVNTQGLTALRLLRPLSSNPYIIMTVWENKVLYQNWQSSNKTFDQLKVAFDGQHNIFTSVPNTNKYTIAEND</sequence>
<dbReference type="SUPFAM" id="SSF54909">
    <property type="entry name" value="Dimeric alpha+beta barrel"/>
    <property type="match status" value="1"/>
</dbReference>
<proteinExistence type="predicted"/>
<reference evidence="2 3" key="1">
    <citation type="submission" date="2017-11" db="EMBL/GenBank/DDBJ databases">
        <title>Comparitive Functional Genomics of Dry Heat Resistant strains isolated from the Viking Spacecraft.</title>
        <authorList>
            <person name="Seuylemezian A."/>
            <person name="Cooper K."/>
            <person name="Vaishampayan P."/>
        </authorList>
    </citation>
    <scope>NUCLEOTIDE SEQUENCE [LARGE SCALE GENOMIC DNA]</scope>
    <source>
        <strain evidence="2 3">V32-6</strain>
    </source>
</reference>
<comment type="caution">
    <text evidence="2">The sequence shown here is derived from an EMBL/GenBank/DDBJ whole genome shotgun (WGS) entry which is preliminary data.</text>
</comment>
<evidence type="ECO:0000313" key="2">
    <source>
        <dbReference type="EMBL" id="PLS02990.1"/>
    </source>
</evidence>
<evidence type="ECO:0000259" key="1">
    <source>
        <dbReference type="PROSITE" id="PS51725"/>
    </source>
</evidence>
<dbReference type="AlphaFoldDB" id="A0A2N5HBV7"/>
<name>A0A2N5HBV7_9BACI</name>
<dbReference type="InterPro" id="IPR011008">
    <property type="entry name" value="Dimeric_a/b-barrel"/>
</dbReference>
<keyword evidence="3" id="KW-1185">Reference proteome</keyword>